<evidence type="ECO:0000313" key="2">
    <source>
        <dbReference type="Proteomes" id="UP000727456"/>
    </source>
</evidence>
<comment type="caution">
    <text evidence="1">The sequence shown here is derived from an EMBL/GenBank/DDBJ whole genome shotgun (WGS) entry which is preliminary data.</text>
</comment>
<sequence length="92" mass="9694">MSRLLSDKDQTASVVKGGAEAAFELGMAYSSGSAGMPLDLVQAHRWLNVAAICGYKPAQEWRAEIATEMSGGEVVEAQKLARATLQVVRAAA</sequence>
<accession>A0ABX0TUD2</accession>
<dbReference type="RefSeq" id="WP_167072779.1">
    <property type="nucleotide sequence ID" value="NZ_JAAOZC010000003.1"/>
</dbReference>
<dbReference type="EMBL" id="JAAOZC010000003">
    <property type="protein sequence ID" value="NIJ07935.1"/>
    <property type="molecule type" value="Genomic_DNA"/>
</dbReference>
<dbReference type="Proteomes" id="UP000727456">
    <property type="component" value="Unassembled WGS sequence"/>
</dbReference>
<proteinExistence type="predicted"/>
<evidence type="ECO:0008006" key="3">
    <source>
        <dbReference type="Google" id="ProtNLM"/>
    </source>
</evidence>
<gene>
    <name evidence="1" type="ORF">FHS31_001545</name>
</gene>
<organism evidence="1 2">
    <name type="scientific">Sphingomonas vulcanisoli</name>
    <dbReference type="NCBI Taxonomy" id="1658060"/>
    <lineage>
        <taxon>Bacteria</taxon>
        <taxon>Pseudomonadati</taxon>
        <taxon>Pseudomonadota</taxon>
        <taxon>Alphaproteobacteria</taxon>
        <taxon>Sphingomonadales</taxon>
        <taxon>Sphingomonadaceae</taxon>
        <taxon>Sphingomonas</taxon>
    </lineage>
</organism>
<protein>
    <recommendedName>
        <fullName evidence="3">Sel1 repeat family protein</fullName>
    </recommendedName>
</protein>
<name>A0ABX0TUD2_9SPHN</name>
<reference evidence="1 2" key="1">
    <citation type="submission" date="2020-03" db="EMBL/GenBank/DDBJ databases">
        <title>Genomic Encyclopedia of Type Strains, Phase III (KMG-III): the genomes of soil and plant-associated and newly described type strains.</title>
        <authorList>
            <person name="Whitman W."/>
        </authorList>
    </citation>
    <scope>NUCLEOTIDE SEQUENCE [LARGE SCALE GENOMIC DNA]</scope>
    <source>
        <strain evidence="1 2">CECT 8804</strain>
    </source>
</reference>
<keyword evidence="2" id="KW-1185">Reference proteome</keyword>
<dbReference type="Gene3D" id="1.25.40.10">
    <property type="entry name" value="Tetratricopeptide repeat domain"/>
    <property type="match status" value="1"/>
</dbReference>
<dbReference type="InterPro" id="IPR011990">
    <property type="entry name" value="TPR-like_helical_dom_sf"/>
</dbReference>
<evidence type="ECO:0000313" key="1">
    <source>
        <dbReference type="EMBL" id="NIJ07935.1"/>
    </source>
</evidence>